<dbReference type="SUPFAM" id="SSF53850">
    <property type="entry name" value="Periplasmic binding protein-like II"/>
    <property type="match status" value="1"/>
</dbReference>
<dbReference type="PROSITE" id="PS50931">
    <property type="entry name" value="HTH_LYSR"/>
    <property type="match status" value="2"/>
</dbReference>
<dbReference type="EMBL" id="JABFDB010000046">
    <property type="protein sequence ID" value="NYZ24849.1"/>
    <property type="molecule type" value="Genomic_DNA"/>
</dbReference>
<evidence type="ECO:0000256" key="1">
    <source>
        <dbReference type="ARBA" id="ARBA00009437"/>
    </source>
</evidence>
<feature type="domain" description="HTH lysR-type" evidence="5">
    <location>
        <begin position="5"/>
        <end position="62"/>
    </location>
</feature>
<sequence>MKRMPNIRHLRAFCEVARRGSISQAAEHVHLSQPAITQAIAKLEEEVGVSLFDRRPDGMAVSAAGALFLDRAERALERLRTGTREAIRIGGRKGARGLADFDQLLTVAQIRALTAVADAGNFSLAARTVGISQPTIHRAARDLERLSGLSLFVRTVAGIALTPPAKALVQHVKLAVAEMEQGFAEVGEGPGGDSARIVVGSMPLSRPYILPTAVNALVRERPDVHIDVIDGPYDDLLHGLRHGEIDVLIGALRDPLPIDDVVQEPLFEDPLAVVARAFHPLSRKAALTPDDLAGCQWVVPRRGTPTRDRFETLFASRRPRGLVETSSQILVRGLLLGSDRLTLISAHQIRHEHELGLLVILPVDLGGTERPIGLTVRRGWHPTATQERFLALLREAGRQAASPVPRV</sequence>
<dbReference type="Gene3D" id="3.40.190.10">
    <property type="entry name" value="Periplasmic binding protein-like II"/>
    <property type="match status" value="2"/>
</dbReference>
<dbReference type="PANTHER" id="PTHR30126:SF98">
    <property type="entry name" value="HTH-TYPE TRANSCRIPTIONAL ACTIVATOR BAUR"/>
    <property type="match status" value="1"/>
</dbReference>
<keyword evidence="2" id="KW-0805">Transcription regulation</keyword>
<dbReference type="Gene3D" id="1.10.10.10">
    <property type="entry name" value="Winged helix-like DNA-binding domain superfamily/Winged helix DNA-binding domain"/>
    <property type="match status" value="2"/>
</dbReference>
<evidence type="ECO:0000256" key="2">
    <source>
        <dbReference type="ARBA" id="ARBA00023015"/>
    </source>
</evidence>
<evidence type="ECO:0000256" key="4">
    <source>
        <dbReference type="ARBA" id="ARBA00023163"/>
    </source>
</evidence>
<dbReference type="InterPro" id="IPR005119">
    <property type="entry name" value="LysR_subst-bd"/>
</dbReference>
<proteinExistence type="inferred from homology"/>
<dbReference type="InterPro" id="IPR036390">
    <property type="entry name" value="WH_DNA-bd_sf"/>
</dbReference>
<reference evidence="6 7" key="1">
    <citation type="submission" date="2020-05" db="EMBL/GenBank/DDBJ databases">
        <title>Azospirillum oleiclasticum sp. nov, a nitrogen-fixing and heavy crude oil-emulsifying bacterium isolated from the crude oil of Yumen Oilfield.</title>
        <authorList>
            <person name="Wu D."/>
            <person name="Cai M."/>
            <person name="Zhang X."/>
        </authorList>
    </citation>
    <scope>NUCLEOTIDE SEQUENCE [LARGE SCALE GENOMIC DNA]</scope>
    <source>
        <strain evidence="6 7">ROY-1-1-2</strain>
    </source>
</reference>
<dbReference type="PRINTS" id="PR00039">
    <property type="entry name" value="HTHLYSR"/>
</dbReference>
<evidence type="ECO:0000313" key="7">
    <source>
        <dbReference type="Proteomes" id="UP000584642"/>
    </source>
</evidence>
<feature type="domain" description="HTH lysR-type" evidence="5">
    <location>
        <begin position="105"/>
        <end position="162"/>
    </location>
</feature>
<evidence type="ECO:0000313" key="6">
    <source>
        <dbReference type="EMBL" id="NYZ24849.1"/>
    </source>
</evidence>
<dbReference type="Pfam" id="PF03466">
    <property type="entry name" value="LysR_substrate"/>
    <property type="match status" value="1"/>
</dbReference>
<name>A0ABX2TL42_9PROT</name>
<comment type="similarity">
    <text evidence="1">Belongs to the LysR transcriptional regulatory family.</text>
</comment>
<dbReference type="Proteomes" id="UP000584642">
    <property type="component" value="Unassembled WGS sequence"/>
</dbReference>
<dbReference type="SUPFAM" id="SSF46785">
    <property type="entry name" value="Winged helix' DNA-binding domain"/>
    <property type="match status" value="2"/>
</dbReference>
<protein>
    <submittedName>
        <fullName evidence="6">LysR family transcriptional regulator</fullName>
    </submittedName>
</protein>
<organism evidence="6 7">
    <name type="scientific">Azospirillum oleiclasticum</name>
    <dbReference type="NCBI Taxonomy" id="2735135"/>
    <lineage>
        <taxon>Bacteria</taxon>
        <taxon>Pseudomonadati</taxon>
        <taxon>Pseudomonadota</taxon>
        <taxon>Alphaproteobacteria</taxon>
        <taxon>Rhodospirillales</taxon>
        <taxon>Azospirillaceae</taxon>
        <taxon>Azospirillum</taxon>
    </lineage>
</organism>
<accession>A0ABX2TL42</accession>
<comment type="caution">
    <text evidence="6">The sequence shown here is derived from an EMBL/GenBank/DDBJ whole genome shotgun (WGS) entry which is preliminary data.</text>
</comment>
<dbReference type="Pfam" id="PF00126">
    <property type="entry name" value="HTH_1"/>
    <property type="match status" value="2"/>
</dbReference>
<keyword evidence="3" id="KW-0238">DNA-binding</keyword>
<dbReference type="InterPro" id="IPR036388">
    <property type="entry name" value="WH-like_DNA-bd_sf"/>
</dbReference>
<evidence type="ECO:0000259" key="5">
    <source>
        <dbReference type="PROSITE" id="PS50931"/>
    </source>
</evidence>
<dbReference type="InterPro" id="IPR000847">
    <property type="entry name" value="LysR_HTH_N"/>
</dbReference>
<keyword evidence="4" id="KW-0804">Transcription</keyword>
<evidence type="ECO:0000256" key="3">
    <source>
        <dbReference type="ARBA" id="ARBA00023125"/>
    </source>
</evidence>
<keyword evidence="7" id="KW-1185">Reference proteome</keyword>
<dbReference type="PANTHER" id="PTHR30126">
    <property type="entry name" value="HTH-TYPE TRANSCRIPTIONAL REGULATOR"/>
    <property type="match status" value="1"/>
</dbReference>
<dbReference type="RefSeq" id="WP_180286624.1">
    <property type="nucleotide sequence ID" value="NZ_JABFDB010000046.1"/>
</dbReference>
<gene>
    <name evidence="6" type="ORF">HND93_34530</name>
</gene>